<protein>
    <submittedName>
        <fullName evidence="1">Uncharacterized protein</fullName>
    </submittedName>
</protein>
<accession>A0A1W6V1Y6</accession>
<organism evidence="1">
    <name type="scientific">Vibrio alginolyticus</name>
    <dbReference type="NCBI Taxonomy" id="663"/>
    <lineage>
        <taxon>Bacteria</taxon>
        <taxon>Pseudomonadati</taxon>
        <taxon>Pseudomonadota</taxon>
        <taxon>Gammaproteobacteria</taxon>
        <taxon>Vibrionales</taxon>
        <taxon>Vibrionaceae</taxon>
        <taxon>Vibrio</taxon>
    </lineage>
</organism>
<dbReference type="EMBL" id="CP017902">
    <property type="protein sequence ID" value="ARP19157.1"/>
    <property type="molecule type" value="Genomic_DNA"/>
</dbReference>
<dbReference type="AlphaFoldDB" id="A0A1W6V1Y6"/>
<gene>
    <name evidence="1" type="ORF">K05K4_23310</name>
</gene>
<reference evidence="1" key="1">
    <citation type="submission" date="2016-10" db="EMBL/GenBank/DDBJ databases">
        <title>The High Quality Genome of Vibrio alginolyticus K01M1.</title>
        <authorList>
            <person name="Wendling C."/>
            <person name="Chibani C.M."/>
            <person name="Hertel R."/>
            <person name="Sproer C."/>
            <person name="Bunk B."/>
            <person name="Overmann J."/>
            <person name="Roth O."/>
            <person name="Liesegang H."/>
        </authorList>
    </citation>
    <scope>NUCLEOTIDE SEQUENCE</scope>
    <source>
        <strain evidence="1">K05K4</strain>
    </source>
</reference>
<sequence>MVALRFQRVDTRLITQSLISDAAPKRRLINER</sequence>
<evidence type="ECO:0000313" key="1">
    <source>
        <dbReference type="EMBL" id="ARP19157.1"/>
    </source>
</evidence>
<name>A0A1W6V1Y6_VIBAL</name>
<proteinExistence type="predicted"/>